<dbReference type="AlphaFoldDB" id="A0A507ZSI3"/>
<dbReference type="Pfam" id="PF13469">
    <property type="entry name" value="Sulfotransfer_3"/>
    <property type="match status" value="1"/>
</dbReference>
<organism evidence="2 3">
    <name type="scientific">Haloflavibacter putidus</name>
    <dbReference type="NCBI Taxonomy" id="2576776"/>
    <lineage>
        <taxon>Bacteria</taxon>
        <taxon>Pseudomonadati</taxon>
        <taxon>Bacteroidota</taxon>
        <taxon>Flavobacteriia</taxon>
        <taxon>Flavobacteriales</taxon>
        <taxon>Flavobacteriaceae</taxon>
        <taxon>Haloflavibacter</taxon>
    </lineage>
</organism>
<dbReference type="RefSeq" id="WP_141420487.1">
    <property type="nucleotide sequence ID" value="NZ_VIAR01000001.1"/>
</dbReference>
<proteinExistence type="predicted"/>
<gene>
    <name evidence="2" type="ORF">FKR84_01890</name>
</gene>
<dbReference type="SUPFAM" id="SSF52540">
    <property type="entry name" value="P-loop containing nucleoside triphosphate hydrolases"/>
    <property type="match status" value="1"/>
</dbReference>
<evidence type="ECO:0000313" key="3">
    <source>
        <dbReference type="Proteomes" id="UP000317169"/>
    </source>
</evidence>
<dbReference type="PANTHER" id="PTHR12788:SF10">
    <property type="entry name" value="PROTEIN-TYROSINE SULFOTRANSFERASE"/>
    <property type="match status" value="1"/>
</dbReference>
<evidence type="ECO:0000256" key="1">
    <source>
        <dbReference type="ARBA" id="ARBA00022679"/>
    </source>
</evidence>
<dbReference type="InterPro" id="IPR026634">
    <property type="entry name" value="TPST-like"/>
</dbReference>
<reference evidence="2 3" key="1">
    <citation type="submission" date="2019-06" db="EMBL/GenBank/DDBJ databases">
        <title>Flavibacter putida gen. nov., sp. nov., a novel marine bacterium of the family Flavobacteriaceae isolated from coastal seawater.</title>
        <authorList>
            <person name="Feng X."/>
        </authorList>
    </citation>
    <scope>NUCLEOTIDE SEQUENCE [LARGE SCALE GENOMIC DNA]</scope>
    <source>
        <strain evidence="2 3">PLHSN227</strain>
    </source>
</reference>
<protein>
    <submittedName>
        <fullName evidence="2">Sulfotransferase</fullName>
    </submittedName>
</protein>
<dbReference type="OrthoDB" id="5432096at2"/>
<dbReference type="EMBL" id="VIAR01000001">
    <property type="protein sequence ID" value="TQD40756.1"/>
    <property type="molecule type" value="Genomic_DNA"/>
</dbReference>
<sequence>MDWLEKIKNSIPAGAISFLVKSNLSWRFLTKRRKINTIHDFKEPFFIIGFGRSGNTLLRSMLVAGDEVVIPPESYVLPRLIKLYKTYDFLPWNELSSLLIGEFEAYKEFYTWETDLSSLKKEIRTLPKEKQTLSNLINEIYATYSLQKYGKIMYWGDKTPVNTRFIDKVYEIYPKAKYIYMKRDPKDAIASAVKNQIFPDIQTAAKIFLIYYRKTAWLKKKLPEDQFLEVEYESLVSNTEEVLQNVSKFLDINYKSTMLNFWKNADNLGDTKVHTHHKNISKPINANSIGKWRKTLSAKEAKEIDAILAHIRE</sequence>
<dbReference type="GO" id="GO:0008476">
    <property type="term" value="F:protein-tyrosine sulfotransferase activity"/>
    <property type="evidence" value="ECO:0007669"/>
    <property type="project" value="InterPro"/>
</dbReference>
<keyword evidence="1 2" id="KW-0808">Transferase</keyword>
<dbReference type="Proteomes" id="UP000317169">
    <property type="component" value="Unassembled WGS sequence"/>
</dbReference>
<evidence type="ECO:0000313" key="2">
    <source>
        <dbReference type="EMBL" id="TQD40756.1"/>
    </source>
</evidence>
<accession>A0A507ZSI3</accession>
<dbReference type="Gene3D" id="3.40.50.300">
    <property type="entry name" value="P-loop containing nucleotide triphosphate hydrolases"/>
    <property type="match status" value="1"/>
</dbReference>
<keyword evidence="3" id="KW-1185">Reference proteome</keyword>
<dbReference type="InterPro" id="IPR027417">
    <property type="entry name" value="P-loop_NTPase"/>
</dbReference>
<name>A0A507ZSI3_9FLAO</name>
<dbReference type="PANTHER" id="PTHR12788">
    <property type="entry name" value="PROTEIN-TYROSINE SULFOTRANSFERASE 2"/>
    <property type="match status" value="1"/>
</dbReference>
<comment type="caution">
    <text evidence="2">The sequence shown here is derived from an EMBL/GenBank/DDBJ whole genome shotgun (WGS) entry which is preliminary data.</text>
</comment>